<dbReference type="EMBL" id="KV426906">
    <property type="protein sequence ID" value="KZV78422.1"/>
    <property type="molecule type" value="Genomic_DNA"/>
</dbReference>
<name>A0A166MUS3_EXIGL</name>
<evidence type="ECO:0008006" key="3">
    <source>
        <dbReference type="Google" id="ProtNLM"/>
    </source>
</evidence>
<reference evidence="1 2" key="1">
    <citation type="journal article" date="2016" name="Mol. Biol. Evol.">
        <title>Comparative Genomics of Early-Diverging Mushroom-Forming Fungi Provides Insights into the Origins of Lignocellulose Decay Capabilities.</title>
        <authorList>
            <person name="Nagy L.G."/>
            <person name="Riley R."/>
            <person name="Tritt A."/>
            <person name="Adam C."/>
            <person name="Daum C."/>
            <person name="Floudas D."/>
            <person name="Sun H."/>
            <person name="Yadav J.S."/>
            <person name="Pangilinan J."/>
            <person name="Larsson K.H."/>
            <person name="Matsuura K."/>
            <person name="Barry K."/>
            <person name="Labutti K."/>
            <person name="Kuo R."/>
            <person name="Ohm R.A."/>
            <person name="Bhattacharya S.S."/>
            <person name="Shirouzu T."/>
            <person name="Yoshinaga Y."/>
            <person name="Martin F.M."/>
            <person name="Grigoriev I.V."/>
            <person name="Hibbett D.S."/>
        </authorList>
    </citation>
    <scope>NUCLEOTIDE SEQUENCE [LARGE SCALE GENOMIC DNA]</scope>
    <source>
        <strain evidence="1 2">HHB12029</strain>
    </source>
</reference>
<dbReference type="STRING" id="1314781.A0A166MUS3"/>
<organism evidence="1 2">
    <name type="scientific">Exidia glandulosa HHB12029</name>
    <dbReference type="NCBI Taxonomy" id="1314781"/>
    <lineage>
        <taxon>Eukaryota</taxon>
        <taxon>Fungi</taxon>
        <taxon>Dikarya</taxon>
        <taxon>Basidiomycota</taxon>
        <taxon>Agaricomycotina</taxon>
        <taxon>Agaricomycetes</taxon>
        <taxon>Auriculariales</taxon>
        <taxon>Exidiaceae</taxon>
        <taxon>Exidia</taxon>
    </lineage>
</organism>
<gene>
    <name evidence="1" type="ORF">EXIGLDRAFT_783857</name>
</gene>
<keyword evidence="2" id="KW-1185">Reference proteome</keyword>
<evidence type="ECO:0000313" key="2">
    <source>
        <dbReference type="Proteomes" id="UP000077266"/>
    </source>
</evidence>
<dbReference type="InParanoid" id="A0A166MUS3"/>
<dbReference type="OrthoDB" id="10261634at2759"/>
<proteinExistence type="predicted"/>
<dbReference type="AlphaFoldDB" id="A0A166MUS3"/>
<accession>A0A166MUS3</accession>
<protein>
    <recommendedName>
        <fullName evidence="3">Sugar phosphate transporter domain-containing protein</fullName>
    </recommendedName>
</protein>
<sequence>MTVAANVKQVLTILLAVAIFHLHINAVNAIGILCTVAGGAWYAAIEYQEQMTRSSFATNTARRLA</sequence>
<evidence type="ECO:0000313" key="1">
    <source>
        <dbReference type="EMBL" id="KZV78422.1"/>
    </source>
</evidence>
<dbReference type="Proteomes" id="UP000077266">
    <property type="component" value="Unassembled WGS sequence"/>
</dbReference>